<dbReference type="RefSeq" id="WP_314509832.1">
    <property type="nucleotide sequence ID" value="NZ_JASJOU010000001.1"/>
</dbReference>
<dbReference type="InterPro" id="IPR050708">
    <property type="entry name" value="T6SS_VgrG/RHS"/>
</dbReference>
<dbReference type="InterPro" id="IPR022385">
    <property type="entry name" value="Rhs_assc_core"/>
</dbReference>
<gene>
    <name evidence="1" type="ORF">QNI22_06615</name>
</gene>
<accession>A0AAE3QYD5</accession>
<name>A0AAE3QYD5_9BACT</name>
<reference evidence="1" key="1">
    <citation type="submission" date="2023-05" db="EMBL/GenBank/DDBJ databases">
        <authorList>
            <person name="Zhang X."/>
        </authorList>
    </citation>
    <scope>NUCLEOTIDE SEQUENCE</scope>
    <source>
        <strain evidence="1">BD1B2-1</strain>
    </source>
</reference>
<dbReference type="NCBIfam" id="TIGR03696">
    <property type="entry name" value="Rhs_assc_core"/>
    <property type="match status" value="1"/>
</dbReference>
<dbReference type="PANTHER" id="PTHR32305:SF15">
    <property type="entry name" value="PROTEIN RHSA-RELATED"/>
    <property type="match status" value="1"/>
</dbReference>
<proteinExistence type="predicted"/>
<comment type="caution">
    <text evidence="1">The sequence shown here is derived from an EMBL/GenBank/DDBJ whole genome shotgun (WGS) entry which is preliminary data.</text>
</comment>
<dbReference type="AlphaFoldDB" id="A0AAE3QYD5"/>
<protein>
    <submittedName>
        <fullName evidence="1">RHS repeat-associated core domain-containing protein</fullName>
    </submittedName>
</protein>
<keyword evidence="2" id="KW-1185">Reference proteome</keyword>
<organism evidence="1 2">
    <name type="scientific">Xanthocytophaga agilis</name>
    <dbReference type="NCBI Taxonomy" id="3048010"/>
    <lineage>
        <taxon>Bacteria</taxon>
        <taxon>Pseudomonadati</taxon>
        <taxon>Bacteroidota</taxon>
        <taxon>Cytophagia</taxon>
        <taxon>Cytophagales</taxon>
        <taxon>Rhodocytophagaceae</taxon>
        <taxon>Xanthocytophaga</taxon>
    </lineage>
</organism>
<dbReference type="EMBL" id="JASJOU010000001">
    <property type="protein sequence ID" value="MDJ1500309.1"/>
    <property type="molecule type" value="Genomic_DNA"/>
</dbReference>
<dbReference type="PANTHER" id="PTHR32305">
    <property type="match status" value="1"/>
</dbReference>
<evidence type="ECO:0000313" key="1">
    <source>
        <dbReference type="EMBL" id="MDJ1500309.1"/>
    </source>
</evidence>
<evidence type="ECO:0000313" key="2">
    <source>
        <dbReference type="Proteomes" id="UP001232063"/>
    </source>
</evidence>
<dbReference type="Gene3D" id="2.180.10.10">
    <property type="entry name" value="RHS repeat-associated core"/>
    <property type="match status" value="1"/>
</dbReference>
<sequence>MEFIPLFSGNPWGLNLAGIETQGIPNDKFQYNGKEKQEEFGLNWMDYGARMYDAQLGRWYVVDPLADLMRRHSPYNYAFDNPLRFIDPDGMGPEDIVYFNKNGEEVHRIKSNTEFKTYIQVHDDVQDPKMGNKGWKEVPMPKLITERTQTNESTTAPEYQENDYLIAARTGYFNQAKNSGRLDNVFTEGGNAIPSDELRKLPDLDPTLVKAMAIQESHAGTTRHDILTANNPGDWEKTYKQKEPMGLKRDTELNETNSLYYGIRILVGKGFRKGIDVKYDNKNGITTTTYDFKGWLQAAGNYNGGGVKEYQKYITTMYNEAIAPKPENYQSGK</sequence>
<dbReference type="Proteomes" id="UP001232063">
    <property type="component" value="Unassembled WGS sequence"/>
</dbReference>